<proteinExistence type="predicted"/>
<protein>
    <submittedName>
        <fullName evidence="1">Uncharacterized protein</fullName>
    </submittedName>
</protein>
<evidence type="ECO:0000313" key="1">
    <source>
        <dbReference type="EMBL" id="KAH3798795.1"/>
    </source>
</evidence>
<gene>
    <name evidence="1" type="ORF">DPMN_152398</name>
</gene>
<reference evidence="1" key="1">
    <citation type="journal article" date="2019" name="bioRxiv">
        <title>The Genome of the Zebra Mussel, Dreissena polymorpha: A Resource for Invasive Species Research.</title>
        <authorList>
            <person name="McCartney M.A."/>
            <person name="Auch B."/>
            <person name="Kono T."/>
            <person name="Mallez S."/>
            <person name="Zhang Y."/>
            <person name="Obille A."/>
            <person name="Becker A."/>
            <person name="Abrahante J.E."/>
            <person name="Garbe J."/>
            <person name="Badalamenti J.P."/>
            <person name="Herman A."/>
            <person name="Mangelson H."/>
            <person name="Liachko I."/>
            <person name="Sullivan S."/>
            <person name="Sone E.D."/>
            <person name="Koren S."/>
            <person name="Silverstein K.A.T."/>
            <person name="Beckman K.B."/>
            <person name="Gohl D.M."/>
        </authorList>
    </citation>
    <scope>NUCLEOTIDE SEQUENCE</scope>
    <source>
        <strain evidence="1">Duluth1</strain>
        <tissue evidence="1">Whole animal</tissue>
    </source>
</reference>
<dbReference type="EMBL" id="JAIWYP010000007">
    <property type="protein sequence ID" value="KAH3798795.1"/>
    <property type="molecule type" value="Genomic_DNA"/>
</dbReference>
<keyword evidence="2" id="KW-1185">Reference proteome</keyword>
<accession>A0A9D4FLR6</accession>
<name>A0A9D4FLR6_DREPO</name>
<dbReference type="AlphaFoldDB" id="A0A9D4FLR6"/>
<comment type="caution">
    <text evidence="1">The sequence shown here is derived from an EMBL/GenBank/DDBJ whole genome shotgun (WGS) entry which is preliminary data.</text>
</comment>
<reference evidence="1" key="2">
    <citation type="submission" date="2020-11" db="EMBL/GenBank/DDBJ databases">
        <authorList>
            <person name="McCartney M.A."/>
            <person name="Auch B."/>
            <person name="Kono T."/>
            <person name="Mallez S."/>
            <person name="Becker A."/>
            <person name="Gohl D.M."/>
            <person name="Silverstein K.A.T."/>
            <person name="Koren S."/>
            <person name="Bechman K.B."/>
            <person name="Herman A."/>
            <person name="Abrahante J.E."/>
            <person name="Garbe J."/>
        </authorList>
    </citation>
    <scope>NUCLEOTIDE SEQUENCE</scope>
    <source>
        <strain evidence="1">Duluth1</strain>
        <tissue evidence="1">Whole animal</tissue>
    </source>
</reference>
<evidence type="ECO:0000313" key="2">
    <source>
        <dbReference type="Proteomes" id="UP000828390"/>
    </source>
</evidence>
<sequence length="58" mass="6504">MRVFTDDIDRSANTGVTVAIAAVCTKRTARLARLTDQQVREKIHNSVKSRIYDGLVDQ</sequence>
<dbReference type="Proteomes" id="UP000828390">
    <property type="component" value="Unassembled WGS sequence"/>
</dbReference>
<organism evidence="1 2">
    <name type="scientific">Dreissena polymorpha</name>
    <name type="common">Zebra mussel</name>
    <name type="synonym">Mytilus polymorpha</name>
    <dbReference type="NCBI Taxonomy" id="45954"/>
    <lineage>
        <taxon>Eukaryota</taxon>
        <taxon>Metazoa</taxon>
        <taxon>Spiralia</taxon>
        <taxon>Lophotrochozoa</taxon>
        <taxon>Mollusca</taxon>
        <taxon>Bivalvia</taxon>
        <taxon>Autobranchia</taxon>
        <taxon>Heteroconchia</taxon>
        <taxon>Euheterodonta</taxon>
        <taxon>Imparidentia</taxon>
        <taxon>Neoheterodontei</taxon>
        <taxon>Myida</taxon>
        <taxon>Dreissenoidea</taxon>
        <taxon>Dreissenidae</taxon>
        <taxon>Dreissena</taxon>
    </lineage>
</organism>